<dbReference type="Gene3D" id="3.30.70.3250">
    <property type="entry name" value="Ribonuclease P, Pop5 subunit"/>
    <property type="match status" value="1"/>
</dbReference>
<dbReference type="SUPFAM" id="SSF160350">
    <property type="entry name" value="Rnp2-like"/>
    <property type="match status" value="1"/>
</dbReference>
<dbReference type="InterPro" id="IPR038085">
    <property type="entry name" value="Rnp2-like_sf"/>
</dbReference>
<gene>
    <name evidence="3" type="ORF">NTJ_05794</name>
</gene>
<sequence>MSHQQWWYIDFVVTSAGNNPHFDQLDAVTTKSLLLSSLKTFFGDSAAGLGFDLLGFRPAQMRGIIRCSASLVVKLRASMTLPVELNGETLSFSTIKASPLLTALLADSRSYKHKNYLTAKRKLQLESYSDDGEAMDTDGS</sequence>
<dbReference type="PANTHER" id="PTHR15441:SF1">
    <property type="entry name" value="RIBONUCLEASE P PROTEIN SUBUNIT P14"/>
    <property type="match status" value="1"/>
</dbReference>
<organism evidence="3 4">
    <name type="scientific">Nesidiocoris tenuis</name>
    <dbReference type="NCBI Taxonomy" id="355587"/>
    <lineage>
        <taxon>Eukaryota</taxon>
        <taxon>Metazoa</taxon>
        <taxon>Ecdysozoa</taxon>
        <taxon>Arthropoda</taxon>
        <taxon>Hexapoda</taxon>
        <taxon>Insecta</taxon>
        <taxon>Pterygota</taxon>
        <taxon>Neoptera</taxon>
        <taxon>Paraneoptera</taxon>
        <taxon>Hemiptera</taxon>
        <taxon>Heteroptera</taxon>
        <taxon>Panheteroptera</taxon>
        <taxon>Cimicomorpha</taxon>
        <taxon>Miridae</taxon>
        <taxon>Dicyphina</taxon>
        <taxon>Nesidiocoris</taxon>
    </lineage>
</organism>
<reference evidence="3 4" key="1">
    <citation type="submission" date="2023-09" db="EMBL/GenBank/DDBJ databases">
        <title>Nesidiocoris tenuis whole genome shotgun sequence.</title>
        <authorList>
            <person name="Shibata T."/>
            <person name="Shimoda M."/>
            <person name="Kobayashi T."/>
            <person name="Uehara T."/>
        </authorList>
    </citation>
    <scope>NUCLEOTIDE SEQUENCE [LARGE SCALE GENOMIC DNA]</scope>
    <source>
        <strain evidence="3 4">Japan</strain>
    </source>
</reference>
<dbReference type="PANTHER" id="PTHR15441">
    <property type="entry name" value="RIBONUCLEASE P PROTEIN SUBUNIT P14"/>
    <property type="match status" value="1"/>
</dbReference>
<dbReference type="Proteomes" id="UP001307889">
    <property type="component" value="Chromosome 4"/>
</dbReference>
<protein>
    <submittedName>
        <fullName evidence="3">Uncharacterized protein</fullName>
    </submittedName>
</protein>
<keyword evidence="2" id="KW-0819">tRNA processing</keyword>
<proteinExistence type="inferred from homology"/>
<evidence type="ECO:0000313" key="3">
    <source>
        <dbReference type="EMBL" id="BES92992.1"/>
    </source>
</evidence>
<accession>A0ABN7ARK2</accession>
<keyword evidence="4" id="KW-1185">Reference proteome</keyword>
<dbReference type="Pfam" id="PF01900">
    <property type="entry name" value="RNase_P_Rpp14"/>
    <property type="match status" value="1"/>
</dbReference>
<comment type="similarity">
    <text evidence="1">Belongs to the eukaryotic/archaeal RNase P protein component 2 family.</text>
</comment>
<evidence type="ECO:0000313" key="4">
    <source>
        <dbReference type="Proteomes" id="UP001307889"/>
    </source>
</evidence>
<name>A0ABN7ARK2_9HEMI</name>
<dbReference type="EMBL" id="AP028912">
    <property type="protein sequence ID" value="BES92992.1"/>
    <property type="molecule type" value="Genomic_DNA"/>
</dbReference>
<evidence type="ECO:0000256" key="1">
    <source>
        <dbReference type="ARBA" id="ARBA00010800"/>
    </source>
</evidence>
<dbReference type="InterPro" id="IPR002759">
    <property type="entry name" value="Pop5/Rpp14/Rnp2-like"/>
</dbReference>
<evidence type="ECO:0000256" key="2">
    <source>
        <dbReference type="ARBA" id="ARBA00022694"/>
    </source>
</evidence>